<dbReference type="AlphaFoldDB" id="A0A7U2NR51"/>
<dbReference type="PANTHER" id="PTHR37475:SF1">
    <property type="entry name" value="ZYGOTE-SPECIFIC PROTEIN"/>
    <property type="match status" value="1"/>
</dbReference>
<evidence type="ECO:0000313" key="1">
    <source>
        <dbReference type="EMBL" id="QRD07381.1"/>
    </source>
</evidence>
<dbReference type="OrthoDB" id="10063670at2759"/>
<dbReference type="Proteomes" id="UP000663193">
    <property type="component" value="Chromosome 22"/>
</dbReference>
<organism evidence="1 2">
    <name type="scientific">Phaeosphaeria nodorum (strain SN15 / ATCC MYA-4574 / FGSC 10173)</name>
    <name type="common">Glume blotch fungus</name>
    <name type="synonym">Parastagonospora nodorum</name>
    <dbReference type="NCBI Taxonomy" id="321614"/>
    <lineage>
        <taxon>Eukaryota</taxon>
        <taxon>Fungi</taxon>
        <taxon>Dikarya</taxon>
        <taxon>Ascomycota</taxon>
        <taxon>Pezizomycotina</taxon>
        <taxon>Dothideomycetes</taxon>
        <taxon>Pleosporomycetidae</taxon>
        <taxon>Pleosporales</taxon>
        <taxon>Pleosporineae</taxon>
        <taxon>Phaeosphaeriaceae</taxon>
        <taxon>Parastagonospora</taxon>
    </lineage>
</organism>
<name>A0A7U2NR51_PHANO</name>
<gene>
    <name evidence="1" type="ORF">JI435_132250</name>
</gene>
<dbReference type="PANTHER" id="PTHR37475">
    <property type="entry name" value="ZYGOTE-SPECIFIC CLASS V COPY B GENE PROTEIN"/>
    <property type="match status" value="1"/>
</dbReference>
<evidence type="ECO:0000313" key="2">
    <source>
        <dbReference type="Proteomes" id="UP000663193"/>
    </source>
</evidence>
<dbReference type="EMBL" id="CP069044">
    <property type="protein sequence ID" value="QRD07381.1"/>
    <property type="molecule type" value="Genomic_DNA"/>
</dbReference>
<keyword evidence="2" id="KW-1185">Reference proteome</keyword>
<accession>A0A7U2NR51</accession>
<dbReference type="VEuPathDB" id="FungiDB:JI435_132250"/>
<evidence type="ECO:0008006" key="3">
    <source>
        <dbReference type="Google" id="ProtNLM"/>
    </source>
</evidence>
<protein>
    <recommendedName>
        <fullName evidence="3">Zygote-specific protein</fullName>
    </recommendedName>
</protein>
<reference evidence="2" key="1">
    <citation type="journal article" date="2021" name="BMC Genomics">
        <title>Chromosome-level genome assembly and manually-curated proteome of model necrotroph Parastagonospora nodorum Sn15 reveals a genome-wide trove of candidate effector homologs, and redundancy of virulence-related functions within an accessory chromosome.</title>
        <authorList>
            <person name="Bertazzoni S."/>
            <person name="Jones D.A.B."/>
            <person name="Phan H.T."/>
            <person name="Tan K.-C."/>
            <person name="Hane J.K."/>
        </authorList>
    </citation>
    <scope>NUCLEOTIDE SEQUENCE [LARGE SCALE GENOMIC DNA]</scope>
    <source>
        <strain evidence="2">SN15 / ATCC MYA-4574 / FGSC 10173)</strain>
    </source>
</reference>
<proteinExistence type="predicted"/>
<sequence>MSDDLNTEHRSSTFAINNKATLATLESFEMKLATTTVTTAATAALLVSMVSAGPIGYGICQAGCSAVVMACYSAAGFTWGAVLGATAPATIVVCNTASGTCQAACAAVLLGPTP</sequence>